<protein>
    <submittedName>
        <fullName evidence="12">Membrane protein insertase, YidC/Oxa1 family</fullName>
    </submittedName>
</protein>
<evidence type="ECO:0000256" key="3">
    <source>
        <dbReference type="ARBA" id="ARBA00022475"/>
    </source>
</evidence>
<keyword evidence="5" id="KW-0653">Protein transport</keyword>
<evidence type="ECO:0000256" key="9">
    <source>
        <dbReference type="RuleBase" id="RU003945"/>
    </source>
</evidence>
<comment type="caution">
    <text evidence="12">The sequence shown here is derived from an EMBL/GenBank/DDBJ whole genome shotgun (WGS) entry which is preliminary data.</text>
</comment>
<comment type="similarity">
    <text evidence="9">Belongs to the OXA1/ALB3/YidC family.</text>
</comment>
<comment type="subcellular location">
    <subcellularLocation>
        <location evidence="1">Cell membrane</location>
        <topology evidence="1">Multi-pass membrane protein</topology>
    </subcellularLocation>
    <subcellularLocation>
        <location evidence="9">Membrane</location>
        <topology evidence="9">Multi-pass membrane protein</topology>
    </subcellularLocation>
</comment>
<evidence type="ECO:0000256" key="5">
    <source>
        <dbReference type="ARBA" id="ARBA00022927"/>
    </source>
</evidence>
<evidence type="ECO:0000256" key="8">
    <source>
        <dbReference type="ARBA" id="ARBA00023186"/>
    </source>
</evidence>
<sequence length="272" mass="30378">MNLFIAPFVNALFGFYYLLGNLGWSIVAVTIIIRLVLMPLVWPSLRSSIKMQALQPKLKKLQEKFGKDKQGLAKAQMEMYKEEGVNPLSGCLPNILQIAVLMIFFSAFNMVSGFSEGKVTTETINQQLIKTFQINNDFKFSDQFMGVSLSATPGKVFKDGLSLSLVLPLFLLLGSGYLQFWSAKKMMPASAKNSGMAKLSPAVNDTAYTKQTPGKEDDMMAMMRTQSIYMMPLMTIFIGFSFSVGILIYWFVNSAVMAGQQLLMAQIDRKKE</sequence>
<dbReference type="GO" id="GO:0005886">
    <property type="term" value="C:plasma membrane"/>
    <property type="evidence" value="ECO:0007669"/>
    <property type="project" value="UniProtKB-SubCell"/>
</dbReference>
<dbReference type="EMBL" id="LBTX01000004">
    <property type="protein sequence ID" value="KKQ50530.1"/>
    <property type="molecule type" value="Genomic_DNA"/>
</dbReference>
<evidence type="ECO:0000256" key="10">
    <source>
        <dbReference type="SAM" id="Phobius"/>
    </source>
</evidence>
<feature type="transmembrane region" description="Helical" evidence="10">
    <location>
        <begin position="161"/>
        <end position="180"/>
    </location>
</feature>
<evidence type="ECO:0000313" key="13">
    <source>
        <dbReference type="Proteomes" id="UP000034231"/>
    </source>
</evidence>
<proteinExistence type="inferred from homology"/>
<reference evidence="12 13" key="1">
    <citation type="journal article" date="2015" name="Nature">
        <title>rRNA introns, odd ribosomes, and small enigmatic genomes across a large radiation of phyla.</title>
        <authorList>
            <person name="Brown C.T."/>
            <person name="Hug L.A."/>
            <person name="Thomas B.C."/>
            <person name="Sharon I."/>
            <person name="Castelle C.J."/>
            <person name="Singh A."/>
            <person name="Wilkins M.J."/>
            <person name="Williams K.H."/>
            <person name="Banfield J.F."/>
        </authorList>
    </citation>
    <scope>NUCLEOTIDE SEQUENCE [LARGE SCALE GENOMIC DNA]</scope>
</reference>
<keyword evidence="6 10" id="KW-1133">Transmembrane helix</keyword>
<dbReference type="GO" id="GO:0015031">
    <property type="term" value="P:protein transport"/>
    <property type="evidence" value="ECO:0007669"/>
    <property type="project" value="UniProtKB-KW"/>
</dbReference>
<dbReference type="CDD" id="cd20070">
    <property type="entry name" value="5TM_YidC_Alb3"/>
    <property type="match status" value="1"/>
</dbReference>
<feature type="transmembrane region" description="Helical" evidence="10">
    <location>
        <begin position="22"/>
        <end position="42"/>
    </location>
</feature>
<dbReference type="Pfam" id="PF02096">
    <property type="entry name" value="60KD_IMP"/>
    <property type="match status" value="1"/>
</dbReference>
<dbReference type="PANTHER" id="PTHR12428:SF65">
    <property type="entry name" value="CYTOCHROME C OXIDASE ASSEMBLY PROTEIN COX18, MITOCHONDRIAL"/>
    <property type="match status" value="1"/>
</dbReference>
<evidence type="ECO:0000259" key="11">
    <source>
        <dbReference type="Pfam" id="PF02096"/>
    </source>
</evidence>
<evidence type="ECO:0000313" key="12">
    <source>
        <dbReference type="EMBL" id="KKQ50530.1"/>
    </source>
</evidence>
<keyword evidence="2" id="KW-0813">Transport</keyword>
<dbReference type="GO" id="GO:0051205">
    <property type="term" value="P:protein insertion into membrane"/>
    <property type="evidence" value="ECO:0007669"/>
    <property type="project" value="TreeGrafter"/>
</dbReference>
<keyword evidence="8" id="KW-0143">Chaperone</keyword>
<evidence type="ECO:0000256" key="1">
    <source>
        <dbReference type="ARBA" id="ARBA00004651"/>
    </source>
</evidence>
<dbReference type="InterPro" id="IPR001708">
    <property type="entry name" value="YidC/ALB3/OXA1/COX18"/>
</dbReference>
<feature type="transmembrane region" description="Helical" evidence="10">
    <location>
        <begin position="228"/>
        <end position="252"/>
    </location>
</feature>
<name>A0A0G0IHM7_9BACT</name>
<dbReference type="InterPro" id="IPR028055">
    <property type="entry name" value="YidC/Oxa/ALB_C"/>
</dbReference>
<dbReference type="GO" id="GO:0032977">
    <property type="term" value="F:membrane insertase activity"/>
    <property type="evidence" value="ECO:0007669"/>
    <property type="project" value="InterPro"/>
</dbReference>
<feature type="domain" description="Membrane insertase YidC/Oxa/ALB C-terminal" evidence="11">
    <location>
        <begin position="23"/>
        <end position="265"/>
    </location>
</feature>
<organism evidence="12 13">
    <name type="scientific">Candidatus Shapirobacteria bacterium GW2011_GWE1_38_10</name>
    <dbReference type="NCBI Taxonomy" id="1618488"/>
    <lineage>
        <taxon>Bacteria</taxon>
        <taxon>Candidatus Shapironibacteriota</taxon>
    </lineage>
</organism>
<evidence type="ECO:0000256" key="4">
    <source>
        <dbReference type="ARBA" id="ARBA00022692"/>
    </source>
</evidence>
<keyword evidence="3" id="KW-1003">Cell membrane</keyword>
<keyword evidence="7 10" id="KW-0472">Membrane</keyword>
<dbReference type="NCBIfam" id="TIGR03592">
    <property type="entry name" value="yidC_oxa1_cterm"/>
    <property type="match status" value="1"/>
</dbReference>
<feature type="transmembrane region" description="Helical" evidence="10">
    <location>
        <begin position="84"/>
        <end position="108"/>
    </location>
</feature>
<accession>A0A0G0IHM7</accession>
<keyword evidence="4 9" id="KW-0812">Transmembrane</keyword>
<evidence type="ECO:0000256" key="7">
    <source>
        <dbReference type="ARBA" id="ARBA00023136"/>
    </source>
</evidence>
<dbReference type="Proteomes" id="UP000034231">
    <property type="component" value="Unassembled WGS sequence"/>
</dbReference>
<evidence type="ECO:0000256" key="2">
    <source>
        <dbReference type="ARBA" id="ARBA00022448"/>
    </source>
</evidence>
<dbReference type="PANTHER" id="PTHR12428">
    <property type="entry name" value="OXA1"/>
    <property type="match status" value="1"/>
</dbReference>
<dbReference type="AlphaFoldDB" id="A0A0G0IHM7"/>
<gene>
    <name evidence="12" type="ORF">US68_C0004G0012</name>
</gene>
<evidence type="ECO:0000256" key="6">
    <source>
        <dbReference type="ARBA" id="ARBA00022989"/>
    </source>
</evidence>
<dbReference type="InterPro" id="IPR047196">
    <property type="entry name" value="YidC_ALB_C"/>
</dbReference>